<evidence type="ECO:0000256" key="1">
    <source>
        <dbReference type="ARBA" id="ARBA00005010"/>
    </source>
</evidence>
<dbReference type="Gene3D" id="1.10.8.610">
    <property type="entry name" value="SirC, precorrin-2 dehydrogenase, C-terminal helical domain-like"/>
    <property type="match status" value="1"/>
</dbReference>
<dbReference type="Proteomes" id="UP001623558">
    <property type="component" value="Unassembled WGS sequence"/>
</dbReference>
<dbReference type="InterPro" id="IPR028281">
    <property type="entry name" value="Sirohaem_synthase_central"/>
</dbReference>
<dbReference type="EC" id="1.3.1.76" evidence="2"/>
<evidence type="ECO:0000256" key="4">
    <source>
        <dbReference type="ARBA" id="ARBA00023027"/>
    </source>
</evidence>
<feature type="domain" description="Siroheme synthase central" evidence="7">
    <location>
        <begin position="127"/>
        <end position="151"/>
    </location>
</feature>
<evidence type="ECO:0000256" key="6">
    <source>
        <dbReference type="ARBA" id="ARBA00047561"/>
    </source>
</evidence>
<protein>
    <recommendedName>
        <fullName evidence="2">precorrin-2 dehydrogenase</fullName>
        <ecNumber evidence="2">1.3.1.76</ecNumber>
    </recommendedName>
</protein>
<comment type="catalytic activity">
    <reaction evidence="6">
        <text>precorrin-2 + NAD(+) = sirohydrochlorin + NADH + 2 H(+)</text>
        <dbReference type="Rhea" id="RHEA:15613"/>
        <dbReference type="ChEBI" id="CHEBI:15378"/>
        <dbReference type="ChEBI" id="CHEBI:57540"/>
        <dbReference type="ChEBI" id="CHEBI:57945"/>
        <dbReference type="ChEBI" id="CHEBI:58351"/>
        <dbReference type="ChEBI" id="CHEBI:58827"/>
        <dbReference type="EC" id="1.3.1.76"/>
    </reaction>
</comment>
<evidence type="ECO:0000259" key="7">
    <source>
        <dbReference type="Pfam" id="PF14824"/>
    </source>
</evidence>
<dbReference type="EMBL" id="JBEWZH010000004">
    <property type="protein sequence ID" value="MFL0162118.1"/>
    <property type="molecule type" value="Genomic_DNA"/>
</dbReference>
<keyword evidence="5" id="KW-0627">Porphyrin biosynthesis</keyword>
<dbReference type="PANTHER" id="PTHR35330:SF1">
    <property type="entry name" value="SIROHEME BIOSYNTHESIS PROTEIN MET8"/>
    <property type="match status" value="1"/>
</dbReference>
<keyword evidence="3" id="KW-0560">Oxidoreductase</keyword>
<keyword evidence="9" id="KW-1185">Reference proteome</keyword>
<proteinExistence type="predicted"/>
<dbReference type="SUPFAM" id="SSF51735">
    <property type="entry name" value="NAD(P)-binding Rossmann-fold domains"/>
    <property type="match status" value="1"/>
</dbReference>
<dbReference type="PANTHER" id="PTHR35330">
    <property type="entry name" value="SIROHEME BIOSYNTHESIS PROTEIN MET8"/>
    <property type="match status" value="1"/>
</dbReference>
<dbReference type="InterPro" id="IPR028161">
    <property type="entry name" value="Met8-like"/>
</dbReference>
<accession>A0ABW8RTQ3</accession>
<comment type="pathway">
    <text evidence="1">Porphyrin-containing compound metabolism; siroheme biosynthesis; sirohydrochlorin from precorrin-2: step 1/1.</text>
</comment>
<dbReference type="InterPro" id="IPR006367">
    <property type="entry name" value="Sirohaem_synthase_N"/>
</dbReference>
<name>A0ABW8RTQ3_9BACT</name>
<evidence type="ECO:0000256" key="3">
    <source>
        <dbReference type="ARBA" id="ARBA00023002"/>
    </source>
</evidence>
<dbReference type="NCBIfam" id="TIGR01470">
    <property type="entry name" value="cysG_Nterm"/>
    <property type="match status" value="1"/>
</dbReference>
<dbReference type="InterPro" id="IPR036291">
    <property type="entry name" value="NAD(P)-bd_dom_sf"/>
</dbReference>
<evidence type="ECO:0000313" key="8">
    <source>
        <dbReference type="EMBL" id="MFL0162118.1"/>
    </source>
</evidence>
<organism evidence="8 9">
    <name type="scientific">Aquirufa salirivi</name>
    <dbReference type="NCBI Taxonomy" id="3104729"/>
    <lineage>
        <taxon>Bacteria</taxon>
        <taxon>Pseudomonadati</taxon>
        <taxon>Bacteroidota</taxon>
        <taxon>Cytophagia</taxon>
        <taxon>Cytophagales</taxon>
        <taxon>Flectobacillaceae</taxon>
        <taxon>Aquirufa</taxon>
    </lineage>
</organism>
<dbReference type="Gene3D" id="3.40.50.720">
    <property type="entry name" value="NAD(P)-binding Rossmann-like Domain"/>
    <property type="match status" value="1"/>
</dbReference>
<dbReference type="SUPFAM" id="SSF75615">
    <property type="entry name" value="Siroheme synthase middle domains-like"/>
    <property type="match status" value="1"/>
</dbReference>
<dbReference type="Pfam" id="PF13241">
    <property type="entry name" value="NAD_binding_7"/>
    <property type="match status" value="1"/>
</dbReference>
<reference evidence="8 9" key="1">
    <citation type="submission" date="2024-07" db="EMBL/GenBank/DDBJ databases">
        <authorList>
            <person name="Pitt A."/>
            <person name="Hahn M.W."/>
        </authorList>
    </citation>
    <scope>NUCLEOTIDE SEQUENCE [LARGE SCALE GENOMIC DNA]</scope>
    <source>
        <strain evidence="8 9">1-SAACH-A3</strain>
    </source>
</reference>
<sequence>MEAQNRLFPVFLKLEQLDVLVVGGGNVALEKVSAMLRNAPNSKISLVAPFFREDTLNYLKDFPQVQLMHRPFEAADLDGRDLVICTTDQYTLHVQIRELAQQRHLLCNVADTPALCDFYLGSIVQKGDLKIAISTNGKSPTLAKRIRAFLEEVIPDDIQTSLDSLEALRKELKGDFESKIKALNELTKGLIFKK</sequence>
<dbReference type="InterPro" id="IPR042518">
    <property type="entry name" value="SirC_C"/>
</dbReference>
<evidence type="ECO:0000256" key="2">
    <source>
        <dbReference type="ARBA" id="ARBA00012400"/>
    </source>
</evidence>
<comment type="caution">
    <text evidence="8">The sequence shown here is derived from an EMBL/GenBank/DDBJ whole genome shotgun (WGS) entry which is preliminary data.</text>
</comment>
<evidence type="ECO:0000313" key="9">
    <source>
        <dbReference type="Proteomes" id="UP001623558"/>
    </source>
</evidence>
<evidence type="ECO:0000256" key="5">
    <source>
        <dbReference type="ARBA" id="ARBA00023244"/>
    </source>
</evidence>
<dbReference type="RefSeq" id="WP_406750865.1">
    <property type="nucleotide sequence ID" value="NZ_JBEWZH010000004.1"/>
</dbReference>
<dbReference type="Pfam" id="PF14824">
    <property type="entry name" value="Sirohm_synth_M"/>
    <property type="match status" value="1"/>
</dbReference>
<keyword evidence="4" id="KW-0520">NAD</keyword>
<gene>
    <name evidence="8" type="ORF">U0R11_06915</name>
</gene>